<dbReference type="FunFam" id="3.30.300.30:FF:000001">
    <property type="entry name" value="DIP2 disco-interacting protein 2 homolog C"/>
    <property type="match status" value="1"/>
</dbReference>
<dbReference type="Proteomes" id="UP000301870">
    <property type="component" value="Chromosome Z"/>
</dbReference>
<dbReference type="InterPro" id="IPR056881">
    <property type="entry name" value="Mug62_dom"/>
</dbReference>
<evidence type="ECO:0000313" key="5">
    <source>
        <dbReference type="RefSeq" id="XP_022833207.1"/>
    </source>
</evidence>
<feature type="compositionally biased region" description="Low complexity" evidence="2">
    <location>
        <begin position="50"/>
        <end position="60"/>
    </location>
</feature>
<comment type="similarity">
    <text evidence="1">Belongs to the DIP2 family.</text>
</comment>
<proteinExistence type="inferred from homology"/>
<feature type="region of interest" description="Disordered" evidence="2">
    <location>
        <begin position="26"/>
        <end position="94"/>
    </location>
</feature>
<dbReference type="InterPro" id="IPR037337">
    <property type="entry name" value="Dip2-like_dom"/>
</dbReference>
<dbReference type="Gene3D" id="3.40.50.12780">
    <property type="entry name" value="N-terminal domain of ligase-like"/>
    <property type="match status" value="2"/>
</dbReference>
<dbReference type="RefSeq" id="XP_022833207.1">
    <property type="nucleotide sequence ID" value="XM_022977439.1"/>
</dbReference>
<evidence type="ECO:0000313" key="4">
    <source>
        <dbReference type="Proteomes" id="UP000301870"/>
    </source>
</evidence>
<accession>A0A9J7ES42</accession>
<dbReference type="CDD" id="cd05905">
    <property type="entry name" value="Dip2"/>
    <property type="match status" value="2"/>
</dbReference>
<dbReference type="PANTHER" id="PTHR22754:SF32">
    <property type="entry name" value="DISCO-INTERACTING PROTEIN 2"/>
    <property type="match status" value="1"/>
</dbReference>
<dbReference type="Pfam" id="PF24919">
    <property type="entry name" value="Mug62"/>
    <property type="match status" value="1"/>
</dbReference>
<gene>
    <name evidence="5" type="primary">LOC111361098</name>
</gene>
<feature type="compositionally biased region" description="Basic and acidic residues" evidence="2">
    <location>
        <begin position="85"/>
        <end position="94"/>
    </location>
</feature>
<feature type="domain" description="DMAP1-binding" evidence="3">
    <location>
        <begin position="8"/>
        <end position="125"/>
    </location>
</feature>
<dbReference type="InterPro" id="IPR042099">
    <property type="entry name" value="ANL_N_sf"/>
</dbReference>
<feature type="region of interest" description="Disordered" evidence="2">
    <location>
        <begin position="410"/>
        <end position="429"/>
    </location>
</feature>
<dbReference type="SMART" id="SM01137">
    <property type="entry name" value="DMAP_binding"/>
    <property type="match status" value="1"/>
</dbReference>
<feature type="region of interest" description="Disordered" evidence="2">
    <location>
        <begin position="107"/>
        <end position="131"/>
    </location>
</feature>
<dbReference type="Pfam" id="PF23024">
    <property type="entry name" value="AMP-dom_DIP2-like"/>
    <property type="match status" value="1"/>
</dbReference>
<dbReference type="InterPro" id="IPR045851">
    <property type="entry name" value="AMP-bd_C_sf"/>
</dbReference>
<name>A0A9J7ES42_SPOLT</name>
<dbReference type="Gene3D" id="3.30.300.30">
    <property type="match status" value="2"/>
</dbReference>
<dbReference type="InterPro" id="IPR025110">
    <property type="entry name" value="AMP-bd_C"/>
</dbReference>
<organism evidence="4 5">
    <name type="scientific">Spodoptera litura</name>
    <name type="common">Asian cotton leafworm</name>
    <dbReference type="NCBI Taxonomy" id="69820"/>
    <lineage>
        <taxon>Eukaryota</taxon>
        <taxon>Metazoa</taxon>
        <taxon>Ecdysozoa</taxon>
        <taxon>Arthropoda</taxon>
        <taxon>Hexapoda</taxon>
        <taxon>Insecta</taxon>
        <taxon>Pterygota</taxon>
        <taxon>Neoptera</taxon>
        <taxon>Endopterygota</taxon>
        <taxon>Lepidoptera</taxon>
        <taxon>Glossata</taxon>
        <taxon>Ditrysia</taxon>
        <taxon>Noctuoidea</taxon>
        <taxon>Noctuidae</taxon>
        <taxon>Amphipyrinae</taxon>
        <taxon>Spodoptera</taxon>
    </lineage>
</organism>
<dbReference type="CTD" id="252479"/>
<dbReference type="SUPFAM" id="SSF56801">
    <property type="entry name" value="Acetyl-CoA synthetase-like"/>
    <property type="match status" value="2"/>
</dbReference>
<sequence length="1522" mass="166114">MMADLSVDISKLPDEIRDKLAELDLELSEGDITQKGYEKKRARLLTPYIPQQQPQVGSQPPRGPRGDGGSSRQHTRNRRTHRRVTHNEKRYHSEVRQEAVQQALAEMQNRPKPSLPMPSKRTSMMAKSPDRERHDLYVQPDVTHASSGARRGGALVADRVQCYAQPEDTGTGTGRWKVSVSAKIQQLLNTLKRPKRRPLPEFYEDDDIELELAANPKDPNAPKPEGGTMTPAVGEQLVVPSGLPRNLEAALQRYGTASFKANVATVLDPNGKLSNSLNYGKLLSRSLKIAHALLNKTFTSKTSSGGPLTGDNSIKPGDRVALVYPNNDPINFMCAFYGCLQAGIVPVPIEVPLTRRDAGLQQVGFLLGSCGIQYALTSDNCLKGLPKTSSGDVVSFRGWPSLQWVSTEKLPRPPRDWIPPPRPAEDSPAHIEHTSAADGSAMGVIVTRASMLAHSRMLSVACNYTEGEHMVCVLDFKRETGLWHAVLASVLNGMHVIFIPYALMKVSPASWMHMITKYRASVAIVKSRDLHWGLLATRDHKEISLSSLRMLLVADGANPWSLSSCDQFLSVFQSKGVRGDAICPCACSSESLTVCVRRAGRGGASAGRGVLSMSGLSYGVVRVDAENSLTSLTLQDCGQVMPSCVIVVVKMEGPSYLCKTDEVGEICVLSGATGSGYWGLPGLTNTVFRVRPLDADGEPIGEEHYVRSGLLGFLGPGGLVFVCGSRDGLMTVTGRKHNMDDIIATVLAVEPMKFIYRGRIAVFSVRVLRDERICIVAEQRPDCGEEEVRSFQWMSRVLQAVDSIHQVGIYCLALVQPNYLPKTPLGGIHLSECKRRFLEGTLHPANVLMCPHTCVTNLPKPREIHSDVGPASVIVGNLVQGNRLASAQGRDMGYTDDSDAARKYQFISQILRWRALSTSDHVIFTLLNSKGTVSKVLTCAELHKKAERIGNLLLEKGRVNTGDHVALIFPPGLDLICAFYGCLYVGAVPVTIRPPHPQNLHTTLPTVRMIVDVSKATLVLSNQSVIKLLRSKEASNVLDSKAWPLTLDTDDMPKKKLPILYRAPTAEMLAYLDFSVSTTGMLAGIKMSHAAVTSLCRSMKIACELYPSRHIALCLDPYCGLGFALWCLSSIYSGHHSILIPPSEVEINPGLWLSAVSQYKVRDTFCSYGVMELCTKGLGSSVNQLKAKGISLACVRTCVVVAEERPRINLTNSFSKLFSALGLSPRAVSTSFGCRVNIAICLQGASSPEPSTVYVDLRALRNDRVSLVERGSPHSLCLMESGKLLPGVKVITANPETKGQCGDSHLGEIWVQSPHNASGYFTIYGDESDYADHFSAQLVTGNTGEVYARTGYLGFLRRTEISSTSHVSDDTSMITRDSDTESLASACGSLNISAETHDTHDAVFVVGALDETIMLRGMRYHPIDIENSVMRCHKKIAECAVFTWTNLLVVVVELDGNDSEALNLVPLVTNTVLEEHHLIVGVVVVVDPGVVPINSRGEKQRMHLRDGFLSDQIDAIYIAYNM</sequence>
<dbReference type="PROSITE" id="PS51912">
    <property type="entry name" value="DMAP1_BIND"/>
    <property type="match status" value="1"/>
</dbReference>
<dbReference type="Pfam" id="PF06464">
    <property type="entry name" value="DMAP_binding"/>
    <property type="match status" value="1"/>
</dbReference>
<evidence type="ECO:0000256" key="2">
    <source>
        <dbReference type="SAM" id="MobiDB-lite"/>
    </source>
</evidence>
<protein>
    <submittedName>
        <fullName evidence="5">Disco-interacting protein 2 isoform X8</fullName>
    </submittedName>
</protein>
<feature type="compositionally biased region" description="Basic residues" evidence="2">
    <location>
        <begin position="73"/>
        <end position="84"/>
    </location>
</feature>
<dbReference type="Pfam" id="PF00501">
    <property type="entry name" value="AMP-binding"/>
    <property type="match status" value="2"/>
</dbReference>
<dbReference type="InterPro" id="IPR010506">
    <property type="entry name" value="DMAP1-bd"/>
</dbReference>
<dbReference type="InterPro" id="IPR000873">
    <property type="entry name" value="AMP-dep_synth/lig_dom"/>
</dbReference>
<keyword evidence="4" id="KW-1185">Reference proteome</keyword>
<evidence type="ECO:0000256" key="1">
    <source>
        <dbReference type="ARBA" id="ARBA00007735"/>
    </source>
</evidence>
<evidence type="ECO:0000259" key="3">
    <source>
        <dbReference type="PROSITE" id="PS51912"/>
    </source>
</evidence>
<dbReference type="GeneID" id="111361098"/>
<reference evidence="5" key="1">
    <citation type="submission" date="2025-08" db="UniProtKB">
        <authorList>
            <consortium name="RefSeq"/>
        </authorList>
    </citation>
    <scope>IDENTIFICATION</scope>
    <source>
        <strain evidence="5">Ishihara</strain>
        <tissue evidence="5">Whole body</tissue>
    </source>
</reference>
<dbReference type="PANTHER" id="PTHR22754">
    <property type="entry name" value="DISCO-INTERACTING PROTEIN 2 DIP2 -RELATED"/>
    <property type="match status" value="1"/>
</dbReference>